<dbReference type="Proteomes" id="UP000814140">
    <property type="component" value="Unassembled WGS sequence"/>
</dbReference>
<evidence type="ECO:0000313" key="1">
    <source>
        <dbReference type="EMBL" id="KAI0061540.1"/>
    </source>
</evidence>
<evidence type="ECO:0000313" key="2">
    <source>
        <dbReference type="Proteomes" id="UP000814140"/>
    </source>
</evidence>
<reference evidence="1" key="2">
    <citation type="journal article" date="2022" name="New Phytol.">
        <title>Evolutionary transition to the ectomycorrhizal habit in the genomes of a hyperdiverse lineage of mushroom-forming fungi.</title>
        <authorList>
            <person name="Looney B."/>
            <person name="Miyauchi S."/>
            <person name="Morin E."/>
            <person name="Drula E."/>
            <person name="Courty P.E."/>
            <person name="Kohler A."/>
            <person name="Kuo A."/>
            <person name="LaButti K."/>
            <person name="Pangilinan J."/>
            <person name="Lipzen A."/>
            <person name="Riley R."/>
            <person name="Andreopoulos W."/>
            <person name="He G."/>
            <person name="Johnson J."/>
            <person name="Nolan M."/>
            <person name="Tritt A."/>
            <person name="Barry K.W."/>
            <person name="Grigoriev I.V."/>
            <person name="Nagy L.G."/>
            <person name="Hibbett D."/>
            <person name="Henrissat B."/>
            <person name="Matheny P.B."/>
            <person name="Labbe J."/>
            <person name="Martin F.M."/>
        </authorList>
    </citation>
    <scope>NUCLEOTIDE SEQUENCE</scope>
    <source>
        <strain evidence="1">HHB10654</strain>
    </source>
</reference>
<dbReference type="EMBL" id="MU277212">
    <property type="protein sequence ID" value="KAI0061540.1"/>
    <property type="molecule type" value="Genomic_DNA"/>
</dbReference>
<protein>
    <submittedName>
        <fullName evidence="1">Uncharacterized protein</fullName>
    </submittedName>
</protein>
<organism evidence="1 2">
    <name type="scientific">Artomyces pyxidatus</name>
    <dbReference type="NCBI Taxonomy" id="48021"/>
    <lineage>
        <taxon>Eukaryota</taxon>
        <taxon>Fungi</taxon>
        <taxon>Dikarya</taxon>
        <taxon>Basidiomycota</taxon>
        <taxon>Agaricomycotina</taxon>
        <taxon>Agaricomycetes</taxon>
        <taxon>Russulales</taxon>
        <taxon>Auriscalpiaceae</taxon>
        <taxon>Artomyces</taxon>
    </lineage>
</organism>
<name>A0ACB8SZD9_9AGAM</name>
<sequence>MLEDDNSAASDMLVLRHDIPAAPIMMLPNELISHIFSFAATPDTKWITVTHVCKHWRNIALGNTTLWNNINLFNLNKSWAIEFLRRSSPGPFSMTVTRYMPEAVRDSLEAGDISRLQGLIVDDRSIFPSQDDDETTLAKLLYHRKSAAPMLKSLRVWRTFPHDDRLKFPLSLLFPSEIQNLRSISLGRCALDWDPTYLANLVHLRVIDPDVTTPLQSLTGVSVTPTEQQLSRMLRGLPRLEMLRLSVLASFHGNTSNEDTHRDPIVLPSLTSLRLSPVAPQWSEFITTIDAPSLTTSRIDFIALPHTVSSTLTHLGGRARQPEGLVTVGIVYDPTAGARETEGVEKHWRGLKVSLAHDANTKPGAHLDIPLSVDAIDGVRAQLLRGLDLSKLRVLWLSLREDEIWAPARWRETFGHARQIESIVNAGPTAARSLSLALAAHHPDEFFPLLDIVLVRDVFGEVDEVLELLSVAIRTRGERALQNSHEHGRSRPMETWVVTKDPIRTTSSRDHSISAVRSVQSSLVQI</sequence>
<reference evidence="1" key="1">
    <citation type="submission" date="2021-03" db="EMBL/GenBank/DDBJ databases">
        <authorList>
            <consortium name="DOE Joint Genome Institute"/>
            <person name="Ahrendt S."/>
            <person name="Looney B.P."/>
            <person name="Miyauchi S."/>
            <person name="Morin E."/>
            <person name="Drula E."/>
            <person name="Courty P.E."/>
            <person name="Chicoki N."/>
            <person name="Fauchery L."/>
            <person name="Kohler A."/>
            <person name="Kuo A."/>
            <person name="Labutti K."/>
            <person name="Pangilinan J."/>
            <person name="Lipzen A."/>
            <person name="Riley R."/>
            <person name="Andreopoulos W."/>
            <person name="He G."/>
            <person name="Johnson J."/>
            <person name="Barry K.W."/>
            <person name="Grigoriev I.V."/>
            <person name="Nagy L."/>
            <person name="Hibbett D."/>
            <person name="Henrissat B."/>
            <person name="Matheny P.B."/>
            <person name="Labbe J."/>
            <person name="Martin F."/>
        </authorList>
    </citation>
    <scope>NUCLEOTIDE SEQUENCE</scope>
    <source>
        <strain evidence="1">HHB10654</strain>
    </source>
</reference>
<gene>
    <name evidence="1" type="ORF">BV25DRAFT_768039</name>
</gene>
<proteinExistence type="predicted"/>
<keyword evidence="2" id="KW-1185">Reference proteome</keyword>
<comment type="caution">
    <text evidence="1">The sequence shown here is derived from an EMBL/GenBank/DDBJ whole genome shotgun (WGS) entry which is preliminary data.</text>
</comment>
<accession>A0ACB8SZD9</accession>